<gene>
    <name evidence="1" type="ORF">LKD47_09855</name>
</gene>
<proteinExistence type="predicted"/>
<accession>A0AAW4WGX3</accession>
<dbReference type="Proteomes" id="UP001198893">
    <property type="component" value="Unassembled WGS sequence"/>
</dbReference>
<name>A0AAW4WGX3_9FIRM</name>
<dbReference type="RefSeq" id="WP_227710337.1">
    <property type="nucleotide sequence ID" value="NZ_JAJEQW010000010.1"/>
</dbReference>
<reference evidence="1" key="1">
    <citation type="submission" date="2021-10" db="EMBL/GenBank/DDBJ databases">
        <title>Anaerobic single-cell dispensing facilitates the cultivation of human gut bacteria.</title>
        <authorList>
            <person name="Afrizal A."/>
        </authorList>
    </citation>
    <scope>NUCLEOTIDE SEQUENCE</scope>
    <source>
        <strain evidence="1">CLA-AA-H204</strain>
    </source>
</reference>
<dbReference type="EMBL" id="JAJEQW010000010">
    <property type="protein sequence ID" value="MCC2242599.1"/>
    <property type="molecule type" value="Genomic_DNA"/>
</dbReference>
<evidence type="ECO:0000313" key="1">
    <source>
        <dbReference type="EMBL" id="MCC2242599.1"/>
    </source>
</evidence>
<dbReference type="AlphaFoldDB" id="A0AAW4WGX3"/>
<evidence type="ECO:0008006" key="3">
    <source>
        <dbReference type="Google" id="ProtNLM"/>
    </source>
</evidence>
<comment type="caution">
    <text evidence="1">The sequence shown here is derived from an EMBL/GenBank/DDBJ whole genome shotgun (WGS) entry which is preliminary data.</text>
</comment>
<evidence type="ECO:0000313" key="2">
    <source>
        <dbReference type="Proteomes" id="UP001198893"/>
    </source>
</evidence>
<sequence length="61" mass="6359">MRVHAGDTIKVEDIGTLGTVKKTDGKGNVLAEFQFPEGAVEAVIPVMIIAHVVKGCSNVPA</sequence>
<organism evidence="1 2">
    <name type="scientific">Roseburia amylophila</name>
    <dbReference type="NCBI Taxonomy" id="2981794"/>
    <lineage>
        <taxon>Bacteria</taxon>
        <taxon>Bacillati</taxon>
        <taxon>Bacillota</taxon>
        <taxon>Clostridia</taxon>
        <taxon>Lachnospirales</taxon>
        <taxon>Lachnospiraceae</taxon>
        <taxon>Roseburia</taxon>
    </lineage>
</organism>
<protein>
    <recommendedName>
        <fullName evidence="3">KOW domain-containing protein</fullName>
    </recommendedName>
</protein>